<reference evidence="1 2" key="1">
    <citation type="journal article" date="2018" name="Mol. Biol. Evol.">
        <title>Broad Genomic Sampling Reveals a Smut Pathogenic Ancestry of the Fungal Clade Ustilaginomycotina.</title>
        <authorList>
            <person name="Kijpornyongpan T."/>
            <person name="Mondo S.J."/>
            <person name="Barry K."/>
            <person name="Sandor L."/>
            <person name="Lee J."/>
            <person name="Lipzen A."/>
            <person name="Pangilinan J."/>
            <person name="LaButti K."/>
            <person name="Hainaut M."/>
            <person name="Henrissat B."/>
            <person name="Grigoriev I.V."/>
            <person name="Spatafora J.W."/>
            <person name="Aime M.C."/>
        </authorList>
    </citation>
    <scope>NUCLEOTIDE SEQUENCE [LARGE SCALE GENOMIC DNA]</scope>
    <source>
        <strain evidence="1 2">SA 807</strain>
    </source>
</reference>
<dbReference type="EMBL" id="KZ819723">
    <property type="protein sequence ID" value="PWN53478.1"/>
    <property type="molecule type" value="Genomic_DNA"/>
</dbReference>
<gene>
    <name evidence="1" type="ORF">IE53DRAFT_161033</name>
</gene>
<organism evidence="1 2">
    <name type="scientific">Violaceomyces palustris</name>
    <dbReference type="NCBI Taxonomy" id="1673888"/>
    <lineage>
        <taxon>Eukaryota</taxon>
        <taxon>Fungi</taxon>
        <taxon>Dikarya</taxon>
        <taxon>Basidiomycota</taxon>
        <taxon>Ustilaginomycotina</taxon>
        <taxon>Ustilaginomycetes</taxon>
        <taxon>Violaceomycetales</taxon>
        <taxon>Violaceomycetaceae</taxon>
        <taxon>Violaceomyces</taxon>
    </lineage>
</organism>
<proteinExistence type="predicted"/>
<protein>
    <submittedName>
        <fullName evidence="1">Uncharacterized protein</fullName>
    </submittedName>
</protein>
<sequence length="207" mass="23048">MVVGPFVLGVSRKADSSWPTSSVTEGCTRTQPPRGSTKEMLTKDHHQCGFEPVILSLERRPRRRDISQSRSRTCSLLPRCMVHLRPVIFRSSSFSKIQRCIIFRQVTPRSEKMLFAEQLASPSSKTSPSSPPSYSSSCIPASIFSSILDPTFCSRRFVKKFPNSDNFFLPAIPESPDLGDQPTLLPCGNLCPRSSHHVCDASLHLPL</sequence>
<keyword evidence="2" id="KW-1185">Reference proteome</keyword>
<dbReference type="Proteomes" id="UP000245626">
    <property type="component" value="Unassembled WGS sequence"/>
</dbReference>
<accession>A0ACD0P5Y4</accession>
<evidence type="ECO:0000313" key="2">
    <source>
        <dbReference type="Proteomes" id="UP000245626"/>
    </source>
</evidence>
<evidence type="ECO:0000313" key="1">
    <source>
        <dbReference type="EMBL" id="PWN53478.1"/>
    </source>
</evidence>
<name>A0ACD0P5Y4_9BASI</name>